<dbReference type="InterPro" id="IPR001296">
    <property type="entry name" value="Glyco_trans_1"/>
</dbReference>
<sequence>VKIALLTNEIPPIVYGGVATWILNFLDMFKNDPDIEVIPVFLAHLDEPPTDFPDRYPGIRIIHGPQDIEKTFQDIDITVNNLWVAFDTTKAIKDRYPEKRMISVCHSLIKMEHLTNLGGDATKSFYEQEITFQYSDAVVLISRAELGHYTSFGYDKYDAEPVVIYNSYTPKLDEIDWRPNYALNDIGYIGRHVPRKRPDLPILAVERSNRNDVRVFNMGVDYRGETGNPFWEEMGRKHPKQLVIIPFSSNKETVHFYWNSVGANCITGVYEPFGYTMCETLDRRVPAIVQDIDGPKEICELVKDSVFEYHVDKDFEQDIENFKEAVVRFWDTHPDDRASMANHARTALDGFRPGVIKEEWKKVFLSVENRVRGKFSAEELERMNKRERGEQIYGYSKS</sequence>
<accession>A0A381YMA8</accession>
<reference evidence="2" key="1">
    <citation type="submission" date="2018-05" db="EMBL/GenBank/DDBJ databases">
        <authorList>
            <person name="Lanie J.A."/>
            <person name="Ng W.-L."/>
            <person name="Kazmierczak K.M."/>
            <person name="Andrzejewski T.M."/>
            <person name="Davidsen T.M."/>
            <person name="Wayne K.J."/>
            <person name="Tettelin H."/>
            <person name="Glass J.I."/>
            <person name="Rusch D."/>
            <person name="Podicherti R."/>
            <person name="Tsui H.-C.T."/>
            <person name="Winkler M.E."/>
        </authorList>
    </citation>
    <scope>NUCLEOTIDE SEQUENCE</scope>
</reference>
<dbReference type="GO" id="GO:0016757">
    <property type="term" value="F:glycosyltransferase activity"/>
    <property type="evidence" value="ECO:0007669"/>
    <property type="project" value="InterPro"/>
</dbReference>
<dbReference type="AlphaFoldDB" id="A0A381YMA8"/>
<feature type="non-terminal residue" evidence="2">
    <location>
        <position position="1"/>
    </location>
</feature>
<dbReference type="EMBL" id="UINC01018567">
    <property type="protein sequence ID" value="SVA78104.1"/>
    <property type="molecule type" value="Genomic_DNA"/>
</dbReference>
<protein>
    <recommendedName>
        <fullName evidence="1">Glycosyl transferase family 1 domain-containing protein</fullName>
    </recommendedName>
</protein>
<proteinExistence type="predicted"/>
<organism evidence="2">
    <name type="scientific">marine metagenome</name>
    <dbReference type="NCBI Taxonomy" id="408172"/>
    <lineage>
        <taxon>unclassified sequences</taxon>
        <taxon>metagenomes</taxon>
        <taxon>ecological metagenomes</taxon>
    </lineage>
</organism>
<evidence type="ECO:0000313" key="2">
    <source>
        <dbReference type="EMBL" id="SVA78104.1"/>
    </source>
</evidence>
<gene>
    <name evidence="2" type="ORF">METZ01_LOCUS130958</name>
</gene>
<feature type="domain" description="Glycosyl transferase family 1" evidence="1">
    <location>
        <begin position="184"/>
        <end position="330"/>
    </location>
</feature>
<dbReference type="Pfam" id="PF00534">
    <property type="entry name" value="Glycos_transf_1"/>
    <property type="match status" value="1"/>
</dbReference>
<dbReference type="Gene3D" id="3.40.50.2000">
    <property type="entry name" value="Glycogen Phosphorylase B"/>
    <property type="match status" value="1"/>
</dbReference>
<name>A0A381YMA8_9ZZZZ</name>
<evidence type="ECO:0000259" key="1">
    <source>
        <dbReference type="Pfam" id="PF00534"/>
    </source>
</evidence>
<dbReference type="SUPFAM" id="SSF53756">
    <property type="entry name" value="UDP-Glycosyltransferase/glycogen phosphorylase"/>
    <property type="match status" value="1"/>
</dbReference>
<dbReference type="PANTHER" id="PTHR12526">
    <property type="entry name" value="GLYCOSYLTRANSFERASE"/>
    <property type="match status" value="1"/>
</dbReference>